<dbReference type="Proteomes" id="UP001321741">
    <property type="component" value="Chromosome"/>
</dbReference>
<protein>
    <submittedName>
        <fullName evidence="2">Competence protein</fullName>
    </submittedName>
</protein>
<organism evidence="2 3">
    <name type="scientific">Lactobacillus xylocopicola</name>
    <dbReference type="NCBI Taxonomy" id="2976676"/>
    <lineage>
        <taxon>Bacteria</taxon>
        <taxon>Bacillati</taxon>
        <taxon>Bacillota</taxon>
        <taxon>Bacilli</taxon>
        <taxon>Lactobacillales</taxon>
        <taxon>Lactobacillaceae</taxon>
        <taxon>Lactobacillus</taxon>
    </lineage>
</organism>
<name>A0ABN6SMC7_9LACO</name>
<evidence type="ECO:0000313" key="2">
    <source>
        <dbReference type="EMBL" id="BDR60216.1"/>
    </source>
</evidence>
<dbReference type="Pfam" id="PF06054">
    <property type="entry name" value="CoiA_nuc"/>
    <property type="match status" value="1"/>
</dbReference>
<evidence type="ECO:0000313" key="3">
    <source>
        <dbReference type="Proteomes" id="UP001321741"/>
    </source>
</evidence>
<feature type="domain" description="Competence protein CoiA nuclease-like" evidence="1">
    <location>
        <begin position="21"/>
        <end position="124"/>
    </location>
</feature>
<sequence length="242" mass="28217">MVGSKTAYFKHLARLTNQQNEREEHALSKKLLQLALTEAHFAAAIEVTLAAGQLRSDIRASSNLAFEIQCAPLSQAEFQHRHNLYKKSGVLDIWLVGQQHYLRHQLKKTQLIYFRTNQLWQDYYLEIAPFQRCIRLKYNVMLEPLTNRLHYQLATFSLSGQGLTKLWQFKPKLKGYSVNPLAQKQYLTRQITQKSLKGLEIASKLYQMQLTVDDLPQWVFRRLRRVTATDNAASYFRLSADD</sequence>
<dbReference type="EMBL" id="AP026803">
    <property type="protein sequence ID" value="BDR60216.1"/>
    <property type="molecule type" value="Genomic_DNA"/>
</dbReference>
<accession>A0ABN6SMC7</accession>
<keyword evidence="3" id="KW-1185">Reference proteome</keyword>
<proteinExistence type="predicted"/>
<evidence type="ECO:0000259" key="1">
    <source>
        <dbReference type="Pfam" id="PF06054"/>
    </source>
</evidence>
<dbReference type="InterPro" id="IPR010330">
    <property type="entry name" value="CoiA_nuc"/>
</dbReference>
<gene>
    <name evidence="2" type="primary">coiA</name>
    <name evidence="2" type="ORF">KIM322_04770</name>
</gene>
<reference evidence="2 3" key="1">
    <citation type="journal article" date="2023" name="Microbiol. Spectr.">
        <title>Symbiosis of Carpenter Bees with Uncharacterized Lactic Acid Bacteria Showing NAD Auxotrophy.</title>
        <authorList>
            <person name="Kawasaki S."/>
            <person name="Ozawa K."/>
            <person name="Mori T."/>
            <person name="Yamamoto A."/>
            <person name="Ito M."/>
            <person name="Ohkuma M."/>
            <person name="Sakamoto M."/>
            <person name="Matsutani M."/>
        </authorList>
    </citation>
    <scope>NUCLEOTIDE SEQUENCE [LARGE SCALE GENOMIC DNA]</scope>
    <source>
        <strain evidence="2 3">Kim32-2</strain>
    </source>
</reference>